<dbReference type="NCBIfam" id="NF003585">
    <property type="entry name" value="PRK05249.1"/>
    <property type="match status" value="1"/>
</dbReference>
<dbReference type="InterPro" id="IPR050151">
    <property type="entry name" value="Class-I_Pyr_Nuc-Dis_Oxidored"/>
</dbReference>
<keyword evidence="9" id="KW-0560">Oxidoreductase</keyword>
<dbReference type="FunFam" id="3.30.390.30:FF:000001">
    <property type="entry name" value="Dihydrolipoyl dehydrogenase"/>
    <property type="match status" value="1"/>
</dbReference>
<dbReference type="Pfam" id="PF07992">
    <property type="entry name" value="Pyr_redox_2"/>
    <property type="match status" value="1"/>
</dbReference>
<dbReference type="Pfam" id="PF02852">
    <property type="entry name" value="Pyr_redox_dim"/>
    <property type="match status" value="1"/>
</dbReference>
<evidence type="ECO:0000256" key="6">
    <source>
        <dbReference type="ARBA" id="ARBA00022630"/>
    </source>
</evidence>
<dbReference type="GO" id="GO:0003957">
    <property type="term" value="F:NAD(P)+ transhydrogenase (Si-specific) activity"/>
    <property type="evidence" value="ECO:0007669"/>
    <property type="project" value="UniProtKB-EC"/>
</dbReference>
<comment type="function">
    <text evidence="1">Conversion of NADPH, generated by peripheral catabolic pathways, to NADH, which can enter the respiratory chain for energy generation.</text>
</comment>
<evidence type="ECO:0000259" key="13">
    <source>
        <dbReference type="Pfam" id="PF02852"/>
    </source>
</evidence>
<dbReference type="EMBL" id="BOOY01000016">
    <property type="protein sequence ID" value="GIJ02928.1"/>
    <property type="molecule type" value="Genomic_DNA"/>
</dbReference>
<evidence type="ECO:0000256" key="7">
    <source>
        <dbReference type="ARBA" id="ARBA00022827"/>
    </source>
</evidence>
<comment type="caution">
    <text evidence="15">The sequence shown here is derived from an EMBL/GenBank/DDBJ whole genome shotgun (WGS) entry which is preliminary data.</text>
</comment>
<feature type="binding site" evidence="12">
    <location>
        <position position="268"/>
    </location>
    <ligand>
        <name>NAD(+)</name>
        <dbReference type="ChEBI" id="CHEBI:57540"/>
    </ligand>
</feature>
<dbReference type="InterPro" id="IPR016156">
    <property type="entry name" value="FAD/NAD-linked_Rdtase_dimer_sf"/>
</dbReference>
<dbReference type="PRINTS" id="PR00368">
    <property type="entry name" value="FADPNR"/>
</dbReference>
<dbReference type="EC" id="1.6.1.1" evidence="4"/>
<evidence type="ECO:0000256" key="5">
    <source>
        <dbReference type="ARBA" id="ARBA00022490"/>
    </source>
</evidence>
<evidence type="ECO:0000259" key="14">
    <source>
        <dbReference type="Pfam" id="PF07992"/>
    </source>
</evidence>
<feature type="domain" description="Pyridine nucleotide-disulphide oxidoreductase dimerisation" evidence="13">
    <location>
        <begin position="344"/>
        <end position="452"/>
    </location>
</feature>
<dbReference type="InterPro" id="IPR004099">
    <property type="entry name" value="Pyr_nucl-diS_OxRdtase_dimer"/>
</dbReference>
<reference evidence="15" key="1">
    <citation type="submission" date="2021-01" db="EMBL/GenBank/DDBJ databases">
        <title>Whole genome shotgun sequence of Spirilliplanes yamanashiensis NBRC 15828.</title>
        <authorList>
            <person name="Komaki H."/>
            <person name="Tamura T."/>
        </authorList>
    </citation>
    <scope>NUCLEOTIDE SEQUENCE</scope>
    <source>
        <strain evidence="15">NBRC 15828</strain>
    </source>
</reference>
<dbReference type="PANTHER" id="PTHR22912">
    <property type="entry name" value="DISULFIDE OXIDOREDUCTASE"/>
    <property type="match status" value="1"/>
</dbReference>
<dbReference type="Proteomes" id="UP000652013">
    <property type="component" value="Unassembled WGS sequence"/>
</dbReference>
<dbReference type="GO" id="GO:0006103">
    <property type="term" value="P:2-oxoglutarate metabolic process"/>
    <property type="evidence" value="ECO:0007669"/>
    <property type="project" value="TreeGrafter"/>
</dbReference>
<evidence type="ECO:0000256" key="3">
    <source>
        <dbReference type="ARBA" id="ARBA00007532"/>
    </source>
</evidence>
<dbReference type="InterPro" id="IPR036188">
    <property type="entry name" value="FAD/NAD-bd_sf"/>
</dbReference>
<evidence type="ECO:0000313" key="16">
    <source>
        <dbReference type="Proteomes" id="UP000652013"/>
    </source>
</evidence>
<feature type="domain" description="FAD/NAD(P)-binding" evidence="14">
    <location>
        <begin position="4"/>
        <end position="324"/>
    </location>
</feature>
<keyword evidence="12" id="KW-0547">Nucleotide-binding</keyword>
<keyword evidence="16" id="KW-1185">Reference proteome</keyword>
<keyword evidence="8" id="KW-0521">NADP</keyword>
<dbReference type="SUPFAM" id="SSF51905">
    <property type="entry name" value="FAD/NAD(P)-binding domain"/>
    <property type="match status" value="1"/>
</dbReference>
<feature type="binding site" evidence="12">
    <location>
        <position position="51"/>
    </location>
    <ligand>
        <name>FAD</name>
        <dbReference type="ChEBI" id="CHEBI:57692"/>
    </ligand>
</feature>
<accession>A0A8J3Y6Y2</accession>
<evidence type="ECO:0000313" key="15">
    <source>
        <dbReference type="EMBL" id="GIJ02928.1"/>
    </source>
</evidence>
<keyword evidence="5" id="KW-0963">Cytoplasm</keyword>
<dbReference type="PANTHER" id="PTHR22912:SF93">
    <property type="entry name" value="SOLUBLE PYRIDINE NUCLEOTIDE TRANSHYDROGENASE"/>
    <property type="match status" value="1"/>
</dbReference>
<comment type="similarity">
    <text evidence="3">Belongs to the class-I pyridine nucleotide-disulfide oxidoreductase family.</text>
</comment>
<evidence type="ECO:0000256" key="10">
    <source>
        <dbReference type="ARBA" id="ARBA00023027"/>
    </source>
</evidence>
<evidence type="ECO:0000256" key="12">
    <source>
        <dbReference type="PIRSR" id="PIRSR000350-3"/>
    </source>
</evidence>
<comment type="subcellular location">
    <subcellularLocation>
        <location evidence="2">Cytoplasm</location>
    </subcellularLocation>
</comment>
<dbReference type="AlphaFoldDB" id="A0A8J3Y6Y2"/>
<dbReference type="GO" id="GO:0005829">
    <property type="term" value="C:cytosol"/>
    <property type="evidence" value="ECO:0007669"/>
    <property type="project" value="TreeGrafter"/>
</dbReference>
<organism evidence="15 16">
    <name type="scientific">Spirilliplanes yamanashiensis</name>
    <dbReference type="NCBI Taxonomy" id="42233"/>
    <lineage>
        <taxon>Bacteria</taxon>
        <taxon>Bacillati</taxon>
        <taxon>Actinomycetota</taxon>
        <taxon>Actinomycetes</taxon>
        <taxon>Micromonosporales</taxon>
        <taxon>Micromonosporaceae</taxon>
        <taxon>Spirilliplanes</taxon>
    </lineage>
</organism>
<dbReference type="Gene3D" id="3.30.390.30">
    <property type="match status" value="1"/>
</dbReference>
<dbReference type="GO" id="GO:0050660">
    <property type="term" value="F:flavin adenine dinucleotide binding"/>
    <property type="evidence" value="ECO:0007669"/>
    <property type="project" value="TreeGrafter"/>
</dbReference>
<evidence type="ECO:0000256" key="9">
    <source>
        <dbReference type="ARBA" id="ARBA00023002"/>
    </source>
</evidence>
<comment type="cofactor">
    <cofactor evidence="12">
        <name>FAD</name>
        <dbReference type="ChEBI" id="CHEBI:57692"/>
    </cofactor>
    <text evidence="12">Binds 1 FAD per subunit.</text>
</comment>
<name>A0A8J3Y6Y2_9ACTN</name>
<feature type="binding site" evidence="12">
    <location>
        <position position="309"/>
    </location>
    <ligand>
        <name>FAD</name>
        <dbReference type="ChEBI" id="CHEBI:57692"/>
    </ligand>
</feature>
<dbReference type="GO" id="GO:0004148">
    <property type="term" value="F:dihydrolipoyl dehydrogenase (NADH) activity"/>
    <property type="evidence" value="ECO:0007669"/>
    <property type="project" value="TreeGrafter"/>
</dbReference>
<evidence type="ECO:0000256" key="8">
    <source>
        <dbReference type="ARBA" id="ARBA00022857"/>
    </source>
</evidence>
<dbReference type="PRINTS" id="PR00411">
    <property type="entry name" value="PNDRDTASEI"/>
</dbReference>
<dbReference type="RefSeq" id="WP_203938213.1">
    <property type="nucleotide sequence ID" value="NZ_BAAAGJ010000005.1"/>
</dbReference>
<keyword evidence="7 12" id="KW-0274">FAD</keyword>
<gene>
    <name evidence="15" type="primary">udhA</name>
    <name evidence="15" type="ORF">Sya03_22800</name>
</gene>
<evidence type="ECO:0000256" key="1">
    <source>
        <dbReference type="ARBA" id="ARBA00002842"/>
    </source>
</evidence>
<evidence type="ECO:0000256" key="11">
    <source>
        <dbReference type="ARBA" id="ARBA00031183"/>
    </source>
</evidence>
<dbReference type="InterPro" id="IPR001100">
    <property type="entry name" value="Pyr_nuc-diS_OxRdtase"/>
</dbReference>
<evidence type="ECO:0000256" key="4">
    <source>
        <dbReference type="ARBA" id="ARBA00012772"/>
    </source>
</evidence>
<dbReference type="PIRSF" id="PIRSF000350">
    <property type="entry name" value="Mercury_reductase_MerA"/>
    <property type="match status" value="1"/>
</dbReference>
<dbReference type="InterPro" id="IPR023753">
    <property type="entry name" value="FAD/NAD-binding_dom"/>
</dbReference>
<dbReference type="SUPFAM" id="SSF55424">
    <property type="entry name" value="FAD/NAD-linked reductases, dimerisation (C-terminal) domain"/>
    <property type="match status" value="1"/>
</dbReference>
<keyword evidence="6" id="KW-0285">Flavoprotein</keyword>
<proteinExistence type="inferred from homology"/>
<protein>
    <recommendedName>
        <fullName evidence="4">NAD(P)(+) transhydrogenase (Si-specific)</fullName>
        <ecNumber evidence="4">1.6.1.1</ecNumber>
    </recommendedName>
    <alternativeName>
        <fullName evidence="11">NAD(P)(+) transhydrogenase [B-specific]</fullName>
    </alternativeName>
</protein>
<sequence length="467" mass="50600">MHDYEVLVLGSGPSGQKAAIAASKLGRRVAIVDRRDMIGGVCINTGTVPSKTLREAVLYLTGLSQRELYGSNYRVKEDISVSDLAARTQHVINRQTDVIRNQLSRNQVALISGAGRFGDPHTVWIDSGTGRDTKVTADKIIIAAGTRPARPDSVDFDDRTIVDSDGVINLHAVPRSMVVVGAGVIGMEYASMFAALGTKVTVVERRPGMLEFCDAEIVESLKYHLRDLSVTFRFGEEVAAVERHATAALTILKSGKKIAADTVMYSAGRQGQTDDLDLPAAGLSADRRGRIEVDQHYRTAVEHIYAVGDVIGFPALASTSMEQGRLAAYHACDEPTREMHALQPIGIYTIPEISFVGKTEEELTNSSTPFEVGIARYRELARGQILGDSYGMLKLLVSPEDRTLLGVHVFGTGATELVHIGQTVMGCGGTVDYLVDTVFNYPTLAESYKTAALDAVNKIRHIHRIDG</sequence>
<feature type="binding site" evidence="12">
    <location>
        <begin position="181"/>
        <end position="188"/>
    </location>
    <ligand>
        <name>NAD(+)</name>
        <dbReference type="ChEBI" id="CHEBI:57540"/>
    </ligand>
</feature>
<dbReference type="Gene3D" id="3.50.50.60">
    <property type="entry name" value="FAD/NAD(P)-binding domain"/>
    <property type="match status" value="2"/>
</dbReference>
<evidence type="ECO:0000256" key="2">
    <source>
        <dbReference type="ARBA" id="ARBA00004496"/>
    </source>
</evidence>
<feature type="binding site" evidence="12">
    <location>
        <position position="204"/>
    </location>
    <ligand>
        <name>NAD(+)</name>
        <dbReference type="ChEBI" id="CHEBI:57540"/>
    </ligand>
</feature>
<feature type="binding site" evidence="12">
    <location>
        <position position="115"/>
    </location>
    <ligand>
        <name>FAD</name>
        <dbReference type="ChEBI" id="CHEBI:57692"/>
    </ligand>
</feature>
<keyword evidence="10 12" id="KW-0520">NAD</keyword>